<evidence type="ECO:0000259" key="1">
    <source>
        <dbReference type="PROSITE" id="PS50943"/>
    </source>
</evidence>
<dbReference type="GO" id="GO:0003677">
    <property type="term" value="F:DNA binding"/>
    <property type="evidence" value="ECO:0007669"/>
    <property type="project" value="InterPro"/>
</dbReference>
<organism evidence="2 3">
    <name type="scientific">Anaerotruncus colihominis</name>
    <dbReference type="NCBI Taxonomy" id="169435"/>
    <lineage>
        <taxon>Bacteria</taxon>
        <taxon>Bacillati</taxon>
        <taxon>Bacillota</taxon>
        <taxon>Clostridia</taxon>
        <taxon>Eubacteriales</taxon>
        <taxon>Oscillospiraceae</taxon>
        <taxon>Anaerotruncus</taxon>
    </lineage>
</organism>
<evidence type="ECO:0000313" key="3">
    <source>
        <dbReference type="Proteomes" id="UP000446348"/>
    </source>
</evidence>
<dbReference type="EMBL" id="QXWZ01000022">
    <property type="protein sequence ID" value="NBI79636.1"/>
    <property type="molecule type" value="Genomic_DNA"/>
</dbReference>
<dbReference type="SUPFAM" id="SSF47413">
    <property type="entry name" value="lambda repressor-like DNA-binding domains"/>
    <property type="match status" value="1"/>
</dbReference>
<dbReference type="AlphaFoldDB" id="A0A845RHW2"/>
<protein>
    <submittedName>
        <fullName evidence="2">XRE family transcriptional regulator</fullName>
    </submittedName>
</protein>
<gene>
    <name evidence="2" type="ORF">D3Z39_12305</name>
</gene>
<dbReference type="Gene3D" id="1.10.260.40">
    <property type="entry name" value="lambda repressor-like DNA-binding domains"/>
    <property type="match status" value="1"/>
</dbReference>
<sequence>MESTGARIRRIRKATGLSQVDFSKKICVSQSHLSKVECDKMKLSKSAIRLICILFDVNEDWLVNGSR</sequence>
<feature type="domain" description="HTH cro/C1-type" evidence="1">
    <location>
        <begin position="8"/>
        <end position="62"/>
    </location>
</feature>
<accession>A0A845RHW2</accession>
<name>A0A845RHW2_9FIRM</name>
<dbReference type="Pfam" id="PF01381">
    <property type="entry name" value="HTH_3"/>
    <property type="match status" value="1"/>
</dbReference>
<dbReference type="Proteomes" id="UP000446348">
    <property type="component" value="Unassembled WGS sequence"/>
</dbReference>
<proteinExistence type="predicted"/>
<dbReference type="InterPro" id="IPR001387">
    <property type="entry name" value="Cro/C1-type_HTH"/>
</dbReference>
<dbReference type="SMART" id="SM00530">
    <property type="entry name" value="HTH_XRE"/>
    <property type="match status" value="1"/>
</dbReference>
<evidence type="ECO:0000313" key="2">
    <source>
        <dbReference type="EMBL" id="NBI79636.1"/>
    </source>
</evidence>
<reference evidence="2 3" key="1">
    <citation type="submission" date="2018-08" db="EMBL/GenBank/DDBJ databases">
        <title>Murine metabolic-syndrome-specific gut microbial biobank.</title>
        <authorList>
            <person name="Liu C."/>
        </authorList>
    </citation>
    <scope>NUCLEOTIDE SEQUENCE [LARGE SCALE GENOMIC DNA]</scope>
    <source>
        <strain evidence="2 3">X69</strain>
    </source>
</reference>
<dbReference type="RefSeq" id="WP_160210369.1">
    <property type="nucleotide sequence ID" value="NZ_QXWZ01000022.1"/>
</dbReference>
<comment type="caution">
    <text evidence="2">The sequence shown here is derived from an EMBL/GenBank/DDBJ whole genome shotgun (WGS) entry which is preliminary data.</text>
</comment>
<dbReference type="CDD" id="cd00093">
    <property type="entry name" value="HTH_XRE"/>
    <property type="match status" value="1"/>
</dbReference>
<dbReference type="PROSITE" id="PS50943">
    <property type="entry name" value="HTH_CROC1"/>
    <property type="match status" value="1"/>
</dbReference>
<dbReference type="InterPro" id="IPR010982">
    <property type="entry name" value="Lambda_DNA-bd_dom_sf"/>
</dbReference>
<dbReference type="OrthoDB" id="1726456at2"/>